<dbReference type="Pfam" id="PF05712">
    <property type="entry name" value="MRG"/>
    <property type="match status" value="1"/>
</dbReference>
<proteinExistence type="predicted"/>
<name>U3Q030_POPTO</name>
<evidence type="ECO:0000256" key="3">
    <source>
        <dbReference type="ARBA" id="ARBA00023015"/>
    </source>
</evidence>
<dbReference type="EMBL" id="KC297690">
    <property type="protein sequence ID" value="AGW52140.1"/>
    <property type="molecule type" value="Genomic_DNA"/>
</dbReference>
<accession>U3Q030</accession>
<dbReference type="Gene3D" id="1.10.274.30">
    <property type="entry name" value="MRG domain"/>
    <property type="match status" value="1"/>
</dbReference>
<protein>
    <submittedName>
        <fullName evidence="8">MSL</fullName>
    </submittedName>
</protein>
<sequence length="162" mass="18243">MLESTTEIMKGLCFYFDKALPVMLLYKSERQQYADAIADDVSPSMVYGAEHLLRLFGNRCSIQFYATLVLIGGFMVFIPKNMNPELVIFFWFVAIINPDYHRKPPSPGVPEANWTHAAAHMLLLRGVKSGNNDDQITLSVQVRCTNPFGALAQLYLSLGYCI</sequence>
<reference evidence="8" key="1">
    <citation type="journal article" date="2013" name="Plant Mol. Biol.">
        <title>Sexual dimorphic floral development in dioecious plants revealed by transcriptome, phytohormone, and DNA methylation analysis in Populus tomentosa.</title>
        <authorList>
            <person name="Song Y."/>
            <person name="Ma K."/>
            <person name="Ci D."/>
            <person name="Chen Q."/>
            <person name="Tian J."/>
            <person name="Zhang D."/>
        </authorList>
    </citation>
    <scope>NUCLEOTIDE SEQUENCE</scope>
</reference>
<keyword evidence="2" id="KW-0156">Chromatin regulator</keyword>
<keyword evidence="5" id="KW-0539">Nucleus</keyword>
<evidence type="ECO:0000259" key="7">
    <source>
        <dbReference type="Pfam" id="PF05712"/>
    </source>
</evidence>
<organism evidence="8">
    <name type="scientific">Populus tomentosa</name>
    <name type="common">Chinese white poplar</name>
    <dbReference type="NCBI Taxonomy" id="118781"/>
    <lineage>
        <taxon>Eukaryota</taxon>
        <taxon>Viridiplantae</taxon>
        <taxon>Streptophyta</taxon>
        <taxon>Embryophyta</taxon>
        <taxon>Tracheophyta</taxon>
        <taxon>Spermatophyta</taxon>
        <taxon>Magnoliopsida</taxon>
        <taxon>eudicotyledons</taxon>
        <taxon>Gunneridae</taxon>
        <taxon>Pentapetalae</taxon>
        <taxon>rosids</taxon>
        <taxon>fabids</taxon>
        <taxon>Malpighiales</taxon>
        <taxon>Salicaceae</taxon>
        <taxon>Saliceae</taxon>
        <taxon>Populus</taxon>
    </lineage>
</organism>
<evidence type="ECO:0000256" key="2">
    <source>
        <dbReference type="ARBA" id="ARBA00022853"/>
    </source>
</evidence>
<dbReference type="InterPro" id="IPR026541">
    <property type="entry name" value="MRG_dom"/>
</dbReference>
<comment type="subcellular location">
    <subcellularLocation>
        <location evidence="1">Nucleus</location>
    </subcellularLocation>
</comment>
<feature type="transmembrane region" description="Helical" evidence="6">
    <location>
        <begin position="62"/>
        <end position="78"/>
    </location>
</feature>
<keyword evidence="4" id="KW-0804">Transcription</keyword>
<keyword evidence="6" id="KW-1133">Transmembrane helix</keyword>
<keyword evidence="6" id="KW-0472">Membrane</keyword>
<feature type="domain" description="MRG" evidence="7">
    <location>
        <begin position="6"/>
        <end position="56"/>
    </location>
</feature>
<evidence type="ECO:0000256" key="4">
    <source>
        <dbReference type="ARBA" id="ARBA00023163"/>
    </source>
</evidence>
<evidence type="ECO:0000256" key="1">
    <source>
        <dbReference type="ARBA" id="ARBA00004123"/>
    </source>
</evidence>
<dbReference type="PANTHER" id="PTHR10880:SF44">
    <property type="entry name" value="PROTEIN MRG2"/>
    <property type="match status" value="1"/>
</dbReference>
<evidence type="ECO:0000256" key="5">
    <source>
        <dbReference type="ARBA" id="ARBA00023242"/>
    </source>
</evidence>
<dbReference type="GO" id="GO:0005634">
    <property type="term" value="C:nucleus"/>
    <property type="evidence" value="ECO:0007669"/>
    <property type="project" value="UniProtKB-SubCell"/>
</dbReference>
<dbReference type="AlphaFoldDB" id="U3Q030"/>
<keyword evidence="6" id="KW-0812">Transmembrane</keyword>
<dbReference type="PROSITE" id="PS51640">
    <property type="entry name" value="MRG"/>
    <property type="match status" value="1"/>
</dbReference>
<dbReference type="InterPro" id="IPR008676">
    <property type="entry name" value="MRG"/>
</dbReference>
<evidence type="ECO:0000256" key="6">
    <source>
        <dbReference type="SAM" id="Phobius"/>
    </source>
</evidence>
<dbReference type="GO" id="GO:0000123">
    <property type="term" value="C:histone acetyltransferase complex"/>
    <property type="evidence" value="ECO:0007669"/>
    <property type="project" value="TreeGrafter"/>
</dbReference>
<dbReference type="GO" id="GO:0006355">
    <property type="term" value="P:regulation of DNA-templated transcription"/>
    <property type="evidence" value="ECO:0007669"/>
    <property type="project" value="InterPro"/>
</dbReference>
<keyword evidence="3" id="KW-0805">Transcription regulation</keyword>
<dbReference type="GO" id="GO:0006325">
    <property type="term" value="P:chromatin organization"/>
    <property type="evidence" value="ECO:0007669"/>
    <property type="project" value="UniProtKB-KW"/>
</dbReference>
<dbReference type="PANTHER" id="PTHR10880">
    <property type="entry name" value="MORTALITY FACTOR 4-LIKE PROTEIN"/>
    <property type="match status" value="1"/>
</dbReference>
<evidence type="ECO:0000313" key="8">
    <source>
        <dbReference type="EMBL" id="AGW52140.1"/>
    </source>
</evidence>
<dbReference type="InterPro" id="IPR038217">
    <property type="entry name" value="MRG_C_sf"/>
</dbReference>